<protein>
    <submittedName>
        <fullName evidence="1">Uncharacterized protein</fullName>
    </submittedName>
</protein>
<name>U9UFE1_RHIID</name>
<sequence length="131" mass="15560">MTNLIKGHHICLIKKILNNEESIKYFHTPRLNGWPKKHDLEIAIKYNTGRMFTVFCLLFNHHLDSFVKDLYSKPIFRMKEIHLDELHINPKDLPRNKLRNVKAFSSNIRLEPKGELISLHNVHKFKVLQPI</sequence>
<proteinExistence type="predicted"/>
<gene>
    <name evidence="1" type="ORF">GLOINDRAFT_19970</name>
</gene>
<organism evidence="1">
    <name type="scientific">Rhizophagus irregularis (strain DAOM 181602 / DAOM 197198 / MUCL 43194)</name>
    <name type="common">Arbuscular mycorrhizal fungus</name>
    <name type="synonym">Glomus intraradices</name>
    <dbReference type="NCBI Taxonomy" id="747089"/>
    <lineage>
        <taxon>Eukaryota</taxon>
        <taxon>Fungi</taxon>
        <taxon>Fungi incertae sedis</taxon>
        <taxon>Mucoromycota</taxon>
        <taxon>Glomeromycotina</taxon>
        <taxon>Glomeromycetes</taxon>
        <taxon>Glomerales</taxon>
        <taxon>Glomeraceae</taxon>
        <taxon>Rhizophagus</taxon>
    </lineage>
</organism>
<dbReference type="HOGENOM" id="CLU_1928690_0_0_1"/>
<accession>U9UFE1</accession>
<dbReference type="AlphaFoldDB" id="U9UFE1"/>
<dbReference type="EMBL" id="KI278587">
    <property type="protein sequence ID" value="ESA19090.1"/>
    <property type="molecule type" value="Genomic_DNA"/>
</dbReference>
<reference evidence="1" key="1">
    <citation type="submission" date="2013-07" db="EMBL/GenBank/DDBJ databases">
        <title>The genome of an arbuscular mycorrhizal fungus provides insights into the evolution of the oldest plant symbiosis.</title>
        <authorList>
            <consortium name="DOE Joint Genome Institute"/>
            <person name="Tisserant E."/>
            <person name="Malbreil M."/>
            <person name="Kuo A."/>
            <person name="Kohler A."/>
            <person name="Symeonidi A."/>
            <person name="Balestrini R."/>
            <person name="Charron P."/>
            <person name="Duensing N."/>
            <person name="Frei-dit-Frey N."/>
            <person name="Gianinazzi-Pearson V."/>
            <person name="Gilbert B."/>
            <person name="Handa Y."/>
            <person name="Hijri M."/>
            <person name="Kaul R."/>
            <person name="Kawaguchi M."/>
            <person name="Krajinski F."/>
            <person name="Lammers P."/>
            <person name="Lapierre D."/>
            <person name="Masclaux F.G."/>
            <person name="Murat C."/>
            <person name="Morin E."/>
            <person name="Ndikumana S."/>
            <person name="Pagni M."/>
            <person name="Petitpierre D."/>
            <person name="Requena N."/>
            <person name="Rosikiewicz P."/>
            <person name="Riley R."/>
            <person name="Saito K."/>
            <person name="San Clemente H."/>
            <person name="Shapiro H."/>
            <person name="van Tuinen D."/>
            <person name="Becard G."/>
            <person name="Bonfante P."/>
            <person name="Paszkowski U."/>
            <person name="Shachar-Hill Y."/>
            <person name="Young J.P."/>
            <person name="Sanders I.R."/>
            <person name="Henrissat B."/>
            <person name="Rensing S.A."/>
            <person name="Grigoriev I.V."/>
            <person name="Corradi N."/>
            <person name="Roux C."/>
            <person name="Martin F."/>
        </authorList>
    </citation>
    <scope>NUCLEOTIDE SEQUENCE</scope>
    <source>
        <strain evidence="1">DAOM 197198</strain>
    </source>
</reference>
<dbReference type="STRING" id="747089.U9UFE1"/>
<evidence type="ECO:0000313" key="1">
    <source>
        <dbReference type="EMBL" id="ESA19090.1"/>
    </source>
</evidence>